<proteinExistence type="predicted"/>
<keyword evidence="2" id="KW-1185">Reference proteome</keyword>
<protein>
    <submittedName>
        <fullName evidence="1">Uncharacterized protein</fullName>
    </submittedName>
</protein>
<gene>
    <name evidence="1" type="ORF">AKJ62_02785</name>
</gene>
<dbReference type="EMBL" id="LHXL01000030">
    <property type="protein sequence ID" value="KXA89590.1"/>
    <property type="molecule type" value="Genomic_DNA"/>
</dbReference>
<sequence>MDLGWFNVVTEVIIRTGRRALAPISQKVVSNQLWHLKLSLDNVTIFQNENPEIDSMGRLTIFCKNEADISFEIEGIAVEVDVKSEGIPTRGGLNYYPVARFEESSYVMREKDVGHSYTHSTKIKNFRSEENYANIQVEFVLPSWLGKIKEIYVYGFLKVQKDLLKKFVDLKAFEDEISIK</sequence>
<name>A0A133U5X0_9EURY</name>
<dbReference type="Proteomes" id="UP000070589">
    <property type="component" value="Unassembled WGS sequence"/>
</dbReference>
<evidence type="ECO:0000313" key="2">
    <source>
        <dbReference type="Proteomes" id="UP000070589"/>
    </source>
</evidence>
<dbReference type="AlphaFoldDB" id="A0A133U5X0"/>
<accession>A0A133U5X0</accession>
<evidence type="ECO:0000313" key="1">
    <source>
        <dbReference type="EMBL" id="KXA89590.1"/>
    </source>
</evidence>
<reference evidence="1 2" key="1">
    <citation type="journal article" date="2016" name="Sci. Rep.">
        <title>Metabolic traits of an uncultured archaeal lineage -MSBL1- from brine pools of the Red Sea.</title>
        <authorList>
            <person name="Mwirichia R."/>
            <person name="Alam I."/>
            <person name="Rashid M."/>
            <person name="Vinu M."/>
            <person name="Ba-Alawi W."/>
            <person name="Anthony Kamau A."/>
            <person name="Kamanda Ngugi D."/>
            <person name="Goker M."/>
            <person name="Klenk H.P."/>
            <person name="Bajic V."/>
            <person name="Stingl U."/>
        </authorList>
    </citation>
    <scope>NUCLEOTIDE SEQUENCE [LARGE SCALE GENOMIC DNA]</scope>
    <source>
        <strain evidence="1">SCGC-AAA259D14</strain>
    </source>
</reference>
<organism evidence="1 2">
    <name type="scientific">candidate division MSBL1 archaeon SCGC-AAA259D14</name>
    <dbReference type="NCBI Taxonomy" id="1698261"/>
    <lineage>
        <taxon>Archaea</taxon>
        <taxon>Methanobacteriati</taxon>
        <taxon>Methanobacteriota</taxon>
        <taxon>candidate division MSBL1</taxon>
    </lineage>
</organism>
<comment type="caution">
    <text evidence="1">The sequence shown here is derived from an EMBL/GenBank/DDBJ whole genome shotgun (WGS) entry which is preliminary data.</text>
</comment>